<name>A0AAU9CYL0_9BACT</name>
<dbReference type="SUPFAM" id="SSF48371">
    <property type="entry name" value="ARM repeat"/>
    <property type="match status" value="1"/>
</dbReference>
<dbReference type="InterPro" id="IPR011989">
    <property type="entry name" value="ARM-like"/>
</dbReference>
<accession>A0AAU9CYL0</accession>
<gene>
    <name evidence="1" type="ORF">FUAX_29840</name>
</gene>
<dbReference type="Proteomes" id="UP001348817">
    <property type="component" value="Chromosome"/>
</dbReference>
<dbReference type="KEGG" id="fax:FUAX_29840"/>
<evidence type="ECO:0008006" key="3">
    <source>
        <dbReference type="Google" id="ProtNLM"/>
    </source>
</evidence>
<dbReference type="Pfam" id="PF13646">
    <property type="entry name" value="HEAT_2"/>
    <property type="match status" value="1"/>
</dbReference>
<organism evidence="1 2">
    <name type="scientific">Fulvitalea axinellae</name>
    <dbReference type="NCBI Taxonomy" id="1182444"/>
    <lineage>
        <taxon>Bacteria</taxon>
        <taxon>Pseudomonadati</taxon>
        <taxon>Bacteroidota</taxon>
        <taxon>Cytophagia</taxon>
        <taxon>Cytophagales</taxon>
        <taxon>Persicobacteraceae</taxon>
        <taxon>Fulvitalea</taxon>
    </lineage>
</organism>
<reference evidence="1 2" key="1">
    <citation type="submission" date="2021-12" db="EMBL/GenBank/DDBJ databases">
        <title>Genome sequencing of bacteria with rrn-lacking chromosome and rrn-plasmid.</title>
        <authorList>
            <person name="Anda M."/>
            <person name="Iwasaki W."/>
        </authorList>
    </citation>
    <scope>NUCLEOTIDE SEQUENCE [LARGE SCALE GENOMIC DNA]</scope>
    <source>
        <strain evidence="1 2">DSM 100852</strain>
    </source>
</reference>
<evidence type="ECO:0000313" key="1">
    <source>
        <dbReference type="EMBL" id="BDD10552.1"/>
    </source>
</evidence>
<protein>
    <recommendedName>
        <fullName evidence="3">HEAT repeat domain-containing protein</fullName>
    </recommendedName>
</protein>
<keyword evidence="2" id="KW-1185">Reference proteome</keyword>
<proteinExistence type="predicted"/>
<evidence type="ECO:0000313" key="2">
    <source>
        <dbReference type="Proteomes" id="UP001348817"/>
    </source>
</evidence>
<sequence length="196" mass="22637">MAETVWKKAQIQIRHYDMKKHELDVDIHQYPEAMQNTVCLFMDEDGLVRTEARKKMVAKGNKSLSILEKLLESEVIQVRWESVKAMEEIADRTSIDTFIRLMEHDPESDVREVATHGLARFGKIGIVPLLEKLIQGRKHSFLYETAALTFRKLGDEYQKSHPAIHELVDALLSSEVPDETVPNLAEKVLRQIDPYR</sequence>
<dbReference type="AlphaFoldDB" id="A0AAU9CYL0"/>
<dbReference type="EMBL" id="AP025314">
    <property type="protein sequence ID" value="BDD10552.1"/>
    <property type="molecule type" value="Genomic_DNA"/>
</dbReference>
<dbReference type="Gene3D" id="1.25.10.10">
    <property type="entry name" value="Leucine-rich Repeat Variant"/>
    <property type="match status" value="1"/>
</dbReference>
<dbReference type="InterPro" id="IPR016024">
    <property type="entry name" value="ARM-type_fold"/>
</dbReference>